<dbReference type="PANTHER" id="PTHR22726:SF1">
    <property type="entry name" value="METALLOENDOPEPTIDASE OMA1, MITOCHONDRIAL"/>
    <property type="match status" value="1"/>
</dbReference>
<dbReference type="EC" id="3.4.24.-" evidence="8"/>
<dbReference type="InterPro" id="IPR001915">
    <property type="entry name" value="Peptidase_M48"/>
</dbReference>
<sequence>MQKIHFMNPGVLCWAQWRRWLVRALIPVLLIQSVAAQLPAPSSTPLPDLGDPAQASLTPAQERRIAEEIMREVRFREPTYLNDPEVEEYLAWLGKKLVAGGVPQNQDYQFFVLRDPTINAFAMPGGVIGVHTGLIVTSQGESELAGVLAHEIGHVEQHHMARMLSRQGNTTALLLASILVAVLAGRSNPNVAGAVLAGGQAAAIQNQLNYSRDYEREADRVGLQILSGSGLDPQGMPDFFERMYQHTRVVENNAPAYLRTHPLTQDRISDISGRVRQIGAKPQPNSVDYVLVRAKIEAQQFGAQTAIARFTARPGKTQAEQASRWYGLTQAYLADHQFVEARKALAALQALKLDSSMPSMLAADLAAAEGLPAEAAQICHAAIARYPARQSLVYCEAEFWLAAGQAENALKAVDGPSRYNRQDYRLYLLQAKANTALGRTTLAHRALGEAYMLQGDLGAAIDQLELAQRSGGGDYIEQASIDARLRELRSYLKAEIKERER</sequence>
<evidence type="ECO:0000313" key="8">
    <source>
        <dbReference type="EMBL" id="MET7015509.1"/>
    </source>
</evidence>
<dbReference type="InterPro" id="IPR011990">
    <property type="entry name" value="TPR-like_helical_dom_sf"/>
</dbReference>
<evidence type="ECO:0000256" key="3">
    <source>
        <dbReference type="ARBA" id="ARBA00022723"/>
    </source>
</evidence>
<name>A0ABV2TNL7_9RHOO</name>
<comment type="cofactor">
    <cofactor evidence="1">
        <name>Zn(2+)</name>
        <dbReference type="ChEBI" id="CHEBI:29105"/>
    </cofactor>
</comment>
<keyword evidence="4 8" id="KW-0378">Hydrolase</keyword>
<evidence type="ECO:0000256" key="5">
    <source>
        <dbReference type="ARBA" id="ARBA00022833"/>
    </source>
</evidence>
<dbReference type="Gene3D" id="1.25.40.10">
    <property type="entry name" value="Tetratricopeptide repeat domain"/>
    <property type="match status" value="1"/>
</dbReference>
<accession>A0ABV2TNL7</accession>
<dbReference type="CDD" id="cd07333">
    <property type="entry name" value="M48C_bepA_like"/>
    <property type="match status" value="1"/>
</dbReference>
<feature type="domain" description="Peptidase M48" evidence="7">
    <location>
        <begin position="99"/>
        <end position="274"/>
    </location>
</feature>
<keyword evidence="2" id="KW-0645">Protease</keyword>
<dbReference type="GO" id="GO:0008237">
    <property type="term" value="F:metallopeptidase activity"/>
    <property type="evidence" value="ECO:0007669"/>
    <property type="project" value="UniProtKB-KW"/>
</dbReference>
<dbReference type="EMBL" id="JBEWZI010000018">
    <property type="protein sequence ID" value="MET7015509.1"/>
    <property type="molecule type" value="Genomic_DNA"/>
</dbReference>
<dbReference type="RefSeq" id="WP_354601969.1">
    <property type="nucleotide sequence ID" value="NZ_JBEWZI010000018.1"/>
</dbReference>
<gene>
    <name evidence="8" type="ORF">ABXR19_15075</name>
</gene>
<comment type="caution">
    <text evidence="8">The sequence shown here is derived from an EMBL/GenBank/DDBJ whole genome shotgun (WGS) entry which is preliminary data.</text>
</comment>
<evidence type="ECO:0000259" key="7">
    <source>
        <dbReference type="Pfam" id="PF01435"/>
    </source>
</evidence>
<dbReference type="Proteomes" id="UP001549691">
    <property type="component" value="Unassembled WGS sequence"/>
</dbReference>
<evidence type="ECO:0000256" key="2">
    <source>
        <dbReference type="ARBA" id="ARBA00022670"/>
    </source>
</evidence>
<protein>
    <submittedName>
        <fullName evidence="8">M48 family metalloprotease</fullName>
        <ecNumber evidence="8">3.4.24.-</ecNumber>
    </submittedName>
</protein>
<organism evidence="8 9">
    <name type="scientific">Uliginosibacterium flavum</name>
    <dbReference type="NCBI Taxonomy" id="1396831"/>
    <lineage>
        <taxon>Bacteria</taxon>
        <taxon>Pseudomonadati</taxon>
        <taxon>Pseudomonadota</taxon>
        <taxon>Betaproteobacteria</taxon>
        <taxon>Rhodocyclales</taxon>
        <taxon>Zoogloeaceae</taxon>
        <taxon>Uliginosibacterium</taxon>
    </lineage>
</organism>
<dbReference type="PANTHER" id="PTHR22726">
    <property type="entry name" value="METALLOENDOPEPTIDASE OMA1"/>
    <property type="match status" value="1"/>
</dbReference>
<evidence type="ECO:0000256" key="1">
    <source>
        <dbReference type="ARBA" id="ARBA00001947"/>
    </source>
</evidence>
<dbReference type="Gene3D" id="3.30.2010.10">
    <property type="entry name" value="Metalloproteases ('zincins'), catalytic domain"/>
    <property type="match status" value="1"/>
</dbReference>
<evidence type="ECO:0000256" key="4">
    <source>
        <dbReference type="ARBA" id="ARBA00022801"/>
    </source>
</evidence>
<dbReference type="Pfam" id="PF01435">
    <property type="entry name" value="Peptidase_M48"/>
    <property type="match status" value="1"/>
</dbReference>
<keyword evidence="5" id="KW-0862">Zinc</keyword>
<dbReference type="InterPro" id="IPR051156">
    <property type="entry name" value="Mito/Outer_Membr_Metalloprot"/>
</dbReference>
<proteinExistence type="predicted"/>
<keyword evidence="6 8" id="KW-0482">Metalloprotease</keyword>
<evidence type="ECO:0000256" key="6">
    <source>
        <dbReference type="ARBA" id="ARBA00023049"/>
    </source>
</evidence>
<keyword evidence="3" id="KW-0479">Metal-binding</keyword>
<keyword evidence="9" id="KW-1185">Reference proteome</keyword>
<evidence type="ECO:0000313" key="9">
    <source>
        <dbReference type="Proteomes" id="UP001549691"/>
    </source>
</evidence>
<reference evidence="8 9" key="1">
    <citation type="submission" date="2024-07" db="EMBL/GenBank/DDBJ databases">
        <title>Uliginosibacterium flavum JJ3220;KACC:17644.</title>
        <authorList>
            <person name="Kim M.K."/>
        </authorList>
    </citation>
    <scope>NUCLEOTIDE SEQUENCE [LARGE SCALE GENOMIC DNA]</scope>
    <source>
        <strain evidence="8 9">KACC:17644</strain>
    </source>
</reference>